<comment type="caution">
    <text evidence="1">The sequence shown here is derived from an EMBL/GenBank/DDBJ whole genome shotgun (WGS) entry which is preliminary data.</text>
</comment>
<keyword evidence="2" id="KW-1185">Reference proteome</keyword>
<name>A0A9X3BPB9_9MYCO</name>
<dbReference type="EMBL" id="JACKSJ010000186">
    <property type="protein sequence ID" value="MCV7172499.1"/>
    <property type="molecule type" value="Genomic_DNA"/>
</dbReference>
<dbReference type="SUPFAM" id="SSF55961">
    <property type="entry name" value="Bet v1-like"/>
    <property type="match status" value="1"/>
</dbReference>
<reference evidence="1" key="1">
    <citation type="submission" date="2020-07" db="EMBL/GenBank/DDBJ databases">
        <authorList>
            <person name="Pettersson B.M.F."/>
            <person name="Behra P.R.K."/>
            <person name="Ramesh M."/>
            <person name="Das S."/>
            <person name="Dasgupta S."/>
            <person name="Kirsebom L.A."/>
        </authorList>
    </citation>
    <scope>NUCLEOTIDE SEQUENCE</scope>
    <source>
        <strain evidence="1">DSM 44615</strain>
    </source>
</reference>
<dbReference type="InterPro" id="IPR019587">
    <property type="entry name" value="Polyketide_cyclase/dehydratase"/>
</dbReference>
<dbReference type="Pfam" id="PF10604">
    <property type="entry name" value="Polyketide_cyc2"/>
    <property type="match status" value="1"/>
</dbReference>
<dbReference type="InterPro" id="IPR023393">
    <property type="entry name" value="START-like_dom_sf"/>
</dbReference>
<protein>
    <submittedName>
        <fullName evidence="1">SRPBCC family protein</fullName>
    </submittedName>
</protein>
<evidence type="ECO:0000313" key="1">
    <source>
        <dbReference type="EMBL" id="MCV7172499.1"/>
    </source>
</evidence>
<organism evidence="1 2">
    <name type="scientific">[Mycobacterium] manitobense</name>
    <dbReference type="NCBI Taxonomy" id="190147"/>
    <lineage>
        <taxon>Bacteria</taxon>
        <taxon>Bacillati</taxon>
        <taxon>Actinomycetota</taxon>
        <taxon>Actinomycetes</taxon>
        <taxon>Mycobacteriales</taxon>
        <taxon>Mycobacteriaceae</taxon>
        <taxon>Mycolicibacterium</taxon>
    </lineage>
</organism>
<dbReference type="Proteomes" id="UP001140293">
    <property type="component" value="Unassembled WGS sequence"/>
</dbReference>
<dbReference type="CDD" id="cd07812">
    <property type="entry name" value="SRPBCC"/>
    <property type="match status" value="1"/>
</dbReference>
<evidence type="ECO:0000313" key="2">
    <source>
        <dbReference type="Proteomes" id="UP001140293"/>
    </source>
</evidence>
<gene>
    <name evidence="1" type="ORF">H7I41_21515</name>
</gene>
<reference evidence="1" key="2">
    <citation type="journal article" date="2022" name="BMC Genomics">
        <title>Comparative genome analysis of mycobacteria focusing on tRNA and non-coding RNA.</title>
        <authorList>
            <person name="Behra P.R.K."/>
            <person name="Pettersson B.M.F."/>
            <person name="Ramesh M."/>
            <person name="Das S."/>
            <person name="Dasgupta S."/>
            <person name="Kirsebom L.A."/>
        </authorList>
    </citation>
    <scope>NUCLEOTIDE SEQUENCE</scope>
    <source>
        <strain evidence="1">DSM 44615</strain>
    </source>
</reference>
<dbReference type="AlphaFoldDB" id="A0A9X3BPB9"/>
<accession>A0A9X3BPB9</accession>
<sequence length="175" mass="19556">MRYRDQPTVEVTQIVSCDPETAWHYVTDIELPVGRSAELQRVEWLDGADHVEVGARFRGCSQHDALGDWQTICEVAEVEPGRRWTWNVHGAEGVTATWGFEVEPSSRGAIVRQWARMGPGPSGLSFAILATPDKEARIVARRLQEWQQNMSANLAWLAEQVGTGDDDQRKAANSL</sequence>
<dbReference type="Gene3D" id="3.30.530.20">
    <property type="match status" value="1"/>
</dbReference>
<proteinExistence type="predicted"/>